<reference evidence="3" key="1">
    <citation type="journal article" date="2016" name="Nat. Commun.">
        <title>The channel catfish genome sequence provides insights into the evolution of scale formation in teleosts.</title>
        <authorList>
            <person name="Liu Z."/>
            <person name="Liu S."/>
            <person name="Yao J."/>
            <person name="Bao L."/>
            <person name="Zhang J."/>
            <person name="Li Y."/>
            <person name="Jiang C."/>
            <person name="Sun L."/>
            <person name="Wang R."/>
            <person name="Zhang Y."/>
            <person name="Zhou T."/>
            <person name="Zeng Q."/>
            <person name="Fu Q."/>
            <person name="Gao S."/>
            <person name="Li N."/>
            <person name="Koren S."/>
            <person name="Jiang Y."/>
            <person name="Zimin A."/>
            <person name="Xu P."/>
            <person name="Phillippy A.M."/>
            <person name="Geng X."/>
            <person name="Song L."/>
            <person name="Sun F."/>
            <person name="Li C."/>
            <person name="Wang X."/>
            <person name="Chen A."/>
            <person name="Jin Y."/>
            <person name="Yuan Z."/>
            <person name="Yang Y."/>
            <person name="Tan S."/>
            <person name="Peatman E."/>
            <person name="Lu J."/>
            <person name="Qin Z."/>
            <person name="Dunham R."/>
            <person name="Li Z."/>
            <person name="Sonstegard T."/>
            <person name="Feng J."/>
            <person name="Danzmann R.G."/>
            <person name="Schroeder S."/>
            <person name="Scheffler B."/>
            <person name="Duke M.V."/>
            <person name="Ballard L."/>
            <person name="Kucuktas H."/>
            <person name="Kaltenboeck L."/>
            <person name="Liu H."/>
            <person name="Armbruster J."/>
            <person name="Xie Y."/>
            <person name="Kirby M.L."/>
            <person name="Tian Y."/>
            <person name="Flanagan M.E."/>
            <person name="Mu W."/>
            <person name="Waldbieser G.C."/>
        </authorList>
    </citation>
    <scope>NUCLEOTIDE SEQUENCE [LARGE SCALE GENOMIC DNA]</scope>
    <source>
        <strain evidence="3">SDA103</strain>
    </source>
</reference>
<dbReference type="GO" id="GO:0051011">
    <property type="term" value="F:microtubule minus-end binding"/>
    <property type="evidence" value="ECO:0007669"/>
    <property type="project" value="TreeGrafter"/>
</dbReference>
<keyword evidence="1" id="KW-0175">Coiled coil</keyword>
<dbReference type="Proteomes" id="UP000221080">
    <property type="component" value="Chromosome 15"/>
</dbReference>
<proteinExistence type="predicted"/>
<dbReference type="GO" id="GO:0051225">
    <property type="term" value="P:spindle assembly"/>
    <property type="evidence" value="ECO:0007669"/>
    <property type="project" value="TreeGrafter"/>
</dbReference>
<protein>
    <submittedName>
        <fullName evidence="4">HAUS augmin-like complex subunit 7</fullName>
    </submittedName>
</protein>
<accession>A0A9F7RRD8</accession>
<dbReference type="RefSeq" id="XP_053542261.1">
    <property type="nucleotide sequence ID" value="XM_053686286.1"/>
</dbReference>
<feature type="compositionally biased region" description="Polar residues" evidence="2">
    <location>
        <begin position="180"/>
        <end position="190"/>
    </location>
</feature>
<sequence>MAGDSKEQHLSLSVYSSLRKLSCPSVDGLYLREAGSMQELLCTPSLHRMDILKWICTRICPSLRDKFSTIKSSETEEVAKEITQFGHEMLLCKSDDLELIKGFATPLRQLLFLEQLLMIAGQQDTSSDDMCSESSGGGSVTNEDLLKELMSPDHLTDLIQLMNPVCNPWSAHIQEYLKATQSTRAKPNSSKTDESHHHDSGCGKLSNDNIAEATALLQSTRCTLEELRKECEFLQLEASGPAASLSPCALKVAISDMAQLMTAFSQVYNTDFRGYCQRAPPVLNPNACVFQSVHQLLHHCNMELEALQQLSKTSSTLTGIVKQIQTDRRFWANGEKHTLPSQLEALKNRFSAFLSPHQS</sequence>
<dbReference type="GO" id="GO:0070652">
    <property type="term" value="C:HAUS complex"/>
    <property type="evidence" value="ECO:0007669"/>
    <property type="project" value="TreeGrafter"/>
</dbReference>
<reference evidence="4" key="2">
    <citation type="submission" date="2025-08" db="UniProtKB">
        <authorList>
            <consortium name="RefSeq"/>
        </authorList>
    </citation>
    <scope>IDENTIFICATION</scope>
    <source>
        <tissue evidence="4">Blood</tissue>
    </source>
</reference>
<dbReference type="CTD" id="55559"/>
<evidence type="ECO:0000256" key="2">
    <source>
        <dbReference type="SAM" id="MobiDB-lite"/>
    </source>
</evidence>
<feature type="region of interest" description="Disordered" evidence="2">
    <location>
        <begin position="180"/>
        <end position="204"/>
    </location>
</feature>
<dbReference type="AlphaFoldDB" id="A0A9F7RRD8"/>
<feature type="compositionally biased region" description="Basic and acidic residues" evidence="2">
    <location>
        <begin position="191"/>
        <end position="201"/>
    </location>
</feature>
<dbReference type="GO" id="GO:0031023">
    <property type="term" value="P:microtubule organizing center organization"/>
    <property type="evidence" value="ECO:0007669"/>
    <property type="project" value="TreeGrafter"/>
</dbReference>
<evidence type="ECO:0000313" key="4">
    <source>
        <dbReference type="RefSeq" id="XP_053542261.1"/>
    </source>
</evidence>
<evidence type="ECO:0000313" key="3">
    <source>
        <dbReference type="Proteomes" id="UP000221080"/>
    </source>
</evidence>
<feature type="coiled-coil region" evidence="1">
    <location>
        <begin position="210"/>
        <end position="237"/>
    </location>
</feature>
<organism evidence="3 4">
    <name type="scientific">Ictalurus punctatus</name>
    <name type="common">Channel catfish</name>
    <name type="synonym">Silurus punctatus</name>
    <dbReference type="NCBI Taxonomy" id="7998"/>
    <lineage>
        <taxon>Eukaryota</taxon>
        <taxon>Metazoa</taxon>
        <taxon>Chordata</taxon>
        <taxon>Craniata</taxon>
        <taxon>Vertebrata</taxon>
        <taxon>Euteleostomi</taxon>
        <taxon>Actinopterygii</taxon>
        <taxon>Neopterygii</taxon>
        <taxon>Teleostei</taxon>
        <taxon>Ostariophysi</taxon>
        <taxon>Siluriformes</taxon>
        <taxon>Ictaluridae</taxon>
        <taxon>Ictalurus</taxon>
    </lineage>
</organism>
<name>A0A9F7RRD8_ICTPU</name>
<dbReference type="PANTHER" id="PTHR14352:SF2">
    <property type="entry name" value="HAUS AUGMIN-LIKE COMPLEX SUBUNIT 7"/>
    <property type="match status" value="1"/>
</dbReference>
<dbReference type="PANTHER" id="PTHR14352">
    <property type="entry name" value="HAUS AUGMIN-LIKE COMPLEX SUBUNIT 7"/>
    <property type="match status" value="1"/>
</dbReference>
<dbReference type="InterPro" id="IPR029711">
    <property type="entry name" value="Haus7-like"/>
</dbReference>
<dbReference type="GeneID" id="108276476"/>
<evidence type="ECO:0000256" key="1">
    <source>
        <dbReference type="SAM" id="Coils"/>
    </source>
</evidence>
<gene>
    <name evidence="4" type="primary">haus7</name>
</gene>
<dbReference type="KEGG" id="ipu:108276476"/>
<dbReference type="OrthoDB" id="6435999at2759"/>
<keyword evidence="3" id="KW-1185">Reference proteome</keyword>